<sequence length="173" mass="20012">MAKGKQHGMTPIRESEDGTSSSGDNVATEGEEEDDEEQRFAMRHSTRNRREDEDEDEEEEEEEHAPLSSKEDVAGGSEELTPYVAKCYGHLETLRKRKREQEERVETLVEETFGQIETIMQEIMRGLQERHAVSHAHFEATESKLSRSLREHNRTEKKLKLIASILLREDTDE</sequence>
<gene>
    <name evidence="2" type="ORF">HBR001_LOCUS5476</name>
</gene>
<dbReference type="AlphaFoldDB" id="A0AAV0U7F5"/>
<proteinExistence type="predicted"/>
<keyword evidence="3" id="KW-1185">Reference proteome</keyword>
<evidence type="ECO:0000256" key="1">
    <source>
        <dbReference type="SAM" id="MobiDB-lite"/>
    </source>
</evidence>
<feature type="region of interest" description="Disordered" evidence="1">
    <location>
        <begin position="1"/>
        <end position="78"/>
    </location>
</feature>
<feature type="compositionally biased region" description="Acidic residues" evidence="1">
    <location>
        <begin position="52"/>
        <end position="63"/>
    </location>
</feature>
<accession>A0AAV0U7F5</accession>
<organism evidence="2 3">
    <name type="scientific">Hyaloperonospora brassicae</name>
    <name type="common">Brassica downy mildew</name>
    <name type="synonym">Peronospora brassicae</name>
    <dbReference type="NCBI Taxonomy" id="162125"/>
    <lineage>
        <taxon>Eukaryota</taxon>
        <taxon>Sar</taxon>
        <taxon>Stramenopiles</taxon>
        <taxon>Oomycota</taxon>
        <taxon>Peronosporomycetes</taxon>
        <taxon>Peronosporales</taxon>
        <taxon>Peronosporaceae</taxon>
        <taxon>Hyaloperonospora</taxon>
    </lineage>
</organism>
<name>A0AAV0U7F5_HYABA</name>
<dbReference type="EMBL" id="CANTFL010001152">
    <property type="protein sequence ID" value="CAI5732313.1"/>
    <property type="molecule type" value="Genomic_DNA"/>
</dbReference>
<protein>
    <submittedName>
        <fullName evidence="2">Uncharacterized protein</fullName>
    </submittedName>
</protein>
<reference evidence="2" key="1">
    <citation type="submission" date="2022-12" db="EMBL/GenBank/DDBJ databases">
        <authorList>
            <person name="Webb A."/>
        </authorList>
    </citation>
    <scope>NUCLEOTIDE SEQUENCE</scope>
    <source>
        <strain evidence="2">Hp1</strain>
    </source>
</reference>
<evidence type="ECO:0000313" key="2">
    <source>
        <dbReference type="EMBL" id="CAI5732313.1"/>
    </source>
</evidence>
<comment type="caution">
    <text evidence="2">The sequence shown here is derived from an EMBL/GenBank/DDBJ whole genome shotgun (WGS) entry which is preliminary data.</text>
</comment>
<evidence type="ECO:0000313" key="3">
    <source>
        <dbReference type="Proteomes" id="UP001162031"/>
    </source>
</evidence>
<dbReference type="Proteomes" id="UP001162031">
    <property type="component" value="Unassembled WGS sequence"/>
</dbReference>